<proteinExistence type="predicted"/>
<dbReference type="PANTHER" id="PTHR23345">
    <property type="entry name" value="VITELLOGENIN-RELATED"/>
    <property type="match status" value="1"/>
</dbReference>
<dbReference type="GO" id="GO:0005319">
    <property type="term" value="F:lipid transporter activity"/>
    <property type="evidence" value="ECO:0007669"/>
    <property type="project" value="InterPro"/>
</dbReference>
<name>A0A0B7BQ14_9EUPU</name>
<dbReference type="Pfam" id="PF09172">
    <property type="entry name" value="Vit_open_b-sht"/>
    <property type="match status" value="1"/>
</dbReference>
<evidence type="ECO:0000256" key="3">
    <source>
        <dbReference type="ARBA" id="ARBA00023180"/>
    </source>
</evidence>
<organism evidence="5">
    <name type="scientific">Arion vulgaris</name>
    <dbReference type="NCBI Taxonomy" id="1028688"/>
    <lineage>
        <taxon>Eukaryota</taxon>
        <taxon>Metazoa</taxon>
        <taxon>Spiralia</taxon>
        <taxon>Lophotrochozoa</taxon>
        <taxon>Mollusca</taxon>
        <taxon>Gastropoda</taxon>
        <taxon>Heterobranchia</taxon>
        <taxon>Euthyneura</taxon>
        <taxon>Panpulmonata</taxon>
        <taxon>Eupulmonata</taxon>
        <taxon>Stylommatophora</taxon>
        <taxon>Helicina</taxon>
        <taxon>Arionoidea</taxon>
        <taxon>Arionidae</taxon>
        <taxon>Arion</taxon>
    </lineage>
</organism>
<sequence length="1439" mass="163770">FKGGEKPKDNAPSRCVKQEKMDGIKKKFAVDKDELTASIYLRMFGNELGFHHFSEDDLASLKNKYSFKDILATLAKGQDISFTQSGMFMDSSVSVPTIVGMPLTLSLNGTATIEFIANGKMDLRKFSMKKMEANFEIRPSGAVQLAGAMSLNAGITQAGLKMVTTLHTSTSVAASMDLTNGQVLSIDLDTPKRKMDILDVKSEFFLIYNKAEVKQEIGKNKEVTKRSCSPESVLKVLGYELCGTVSFINATDDSNAPYFPFTGPVEVGVTLQKLDAPKGFRLLGNLINNPATSIAQLSFDTTGSMVERAITIGFNLDTYVRSAEVELSSPWKKIVAQGSYTVEPKTRKLLANVLDDGREYIFLMQLDEDKQVGKTIYTPTFEISRPRDSKILAKVTHKLSAGGSISVESDYSDISGVISIKSGFQSAGPIELKANYVNKEKRNTLSGSLTLSPKNVYSATFQVLKNIAKGKTLSGKIDPTILISAPSYRPFLLSGSIDYKEDKLLKVDVKITMDETLKQPIILDAKFSKQKKKSLNHLNGETTMNSQFGMVKVKGSIEVPSNFSKKGPLFTSKVNVDYNLLILENKALQKNKVSINARVQDRSSSSLTKYEVDIDVDSKNYQDASFITNLEISRRETFTKAVFALKTGPKAKFTSDKAHELRLELSINNELKEDSAIIRYGLQVLYPVKNIEYEIKGKHEHDLKNKFFFETYTAFVFAKGKSVELRVLGNNNNKKGNLDASGSLELNFPAFEIDGRKYNGRIYKLGTSVIQSSDKEYIHTINLQVNNDEKHTLVTKFKRQADDQFDFYSQMNVARDPPMNLTLTASRDPANMKGTFEFFMNRENYNGALSSRSIGDKYKTYSWDFVWPERRVKGSLEGGQKQETSTTAKFEIFWDADRDRTQKIFSEFNYGYEFVKKAQKSDFSIIVTTPFENHKIYTYKRQVDLTPKEFKDEFKIVWQKADNELSYSFWFLLPLSLERFEMKTQIVTPTEKLHKFGLDIVHKFDGSRYLSSSTKLVYNDDDMTVSVLIANTGDKVRNNLDTSFTIISTLPKYRNIILKLRHNDDGRVYATEALYERNGEQYKAILDTTYFRIHYQVQIDSKLELVIPLEKSVVLKFVHTNSLTNLNSTISLNWKPEYDTKVIVGGKYNNAEKDYALDLVLSMPWKRIKDFEVQYRQNNMFDISGSYLMLIDKDPRLTSRATYKYTDSALTYNFSKHDTQESLKVQFGRYPYTLLYESSWRRLGNKMWDIGQIVLDASVDKSYPNGWSANAKLVTPWEDIQNINVRGNLQKNESLWKLDSVILLGVRKQITADFHVDTTNWYQMGGTITTPYQKMSKIDLGFTRGIKNDEHISEMFVEVEPIFKKVRVEQSMSLEPYFSTRYYLDLPDTKLKYIEININHEEQRRGFNTGVKVNYYPEKEISANFNGDLISTNSLRIQR</sequence>
<evidence type="ECO:0000256" key="2">
    <source>
        <dbReference type="ARBA" id="ARBA00022525"/>
    </source>
</evidence>
<evidence type="ECO:0000256" key="1">
    <source>
        <dbReference type="ARBA" id="ARBA00004613"/>
    </source>
</evidence>
<gene>
    <name evidence="5" type="primary">ORF205111</name>
</gene>
<reference evidence="5" key="1">
    <citation type="submission" date="2014-12" db="EMBL/GenBank/DDBJ databases">
        <title>Insight into the proteome of Arion vulgaris.</title>
        <authorList>
            <person name="Aradska J."/>
            <person name="Bulat T."/>
            <person name="Smidak R."/>
            <person name="Sarate P."/>
            <person name="Gangsoo J."/>
            <person name="Sialana F."/>
            <person name="Bilban M."/>
            <person name="Lubec G."/>
        </authorList>
    </citation>
    <scope>NUCLEOTIDE SEQUENCE</scope>
    <source>
        <tissue evidence="5">Skin</tissue>
    </source>
</reference>
<accession>A0A0B7BQ14</accession>
<dbReference type="Pfam" id="PF06448">
    <property type="entry name" value="DUF1081"/>
    <property type="match status" value="1"/>
</dbReference>
<feature type="non-terminal residue" evidence="5">
    <location>
        <position position="1"/>
    </location>
</feature>
<dbReference type="InterPro" id="IPR009454">
    <property type="entry name" value="Lipid_transpt_open_b-sht"/>
</dbReference>
<protein>
    <recommendedName>
        <fullName evidence="4">Vitellinogen open beta-sheet domain-containing protein</fullName>
    </recommendedName>
</protein>
<dbReference type="InterPro" id="IPR015819">
    <property type="entry name" value="Lipid_transp_b-sht_shell"/>
</dbReference>
<dbReference type="EMBL" id="HACG01048183">
    <property type="protein sequence ID" value="CEK95048.1"/>
    <property type="molecule type" value="Transcribed_RNA"/>
</dbReference>
<keyword evidence="3" id="KW-0325">Glycoprotein</keyword>
<dbReference type="SUPFAM" id="SSF56968">
    <property type="entry name" value="Lipovitellin-phosvitin complex, beta-sheet shell regions"/>
    <property type="match status" value="1"/>
</dbReference>
<dbReference type="SMART" id="SM01169">
    <property type="entry name" value="DUF1943"/>
    <property type="match status" value="1"/>
</dbReference>
<feature type="domain" description="Vitellinogen open beta-sheet" evidence="4">
    <location>
        <begin position="11"/>
        <end position="207"/>
    </location>
</feature>
<dbReference type="PANTHER" id="PTHR23345:SF15">
    <property type="entry name" value="VITELLOGENIN 1-RELATED"/>
    <property type="match status" value="1"/>
</dbReference>
<keyword evidence="2" id="KW-0964">Secreted</keyword>
<dbReference type="GO" id="GO:0005576">
    <property type="term" value="C:extracellular region"/>
    <property type="evidence" value="ECO:0007669"/>
    <property type="project" value="UniProtKB-SubCell"/>
</dbReference>
<dbReference type="InterPro" id="IPR015255">
    <property type="entry name" value="Vitellinogen_open_b-sht"/>
</dbReference>
<evidence type="ECO:0000313" key="5">
    <source>
        <dbReference type="EMBL" id="CEK95048.1"/>
    </source>
</evidence>
<evidence type="ECO:0000259" key="4">
    <source>
        <dbReference type="SMART" id="SM01169"/>
    </source>
</evidence>
<dbReference type="InterPro" id="IPR050733">
    <property type="entry name" value="Vitellogenin/Apolipophorin"/>
</dbReference>
<dbReference type="Gene3D" id="2.20.80.10">
    <property type="entry name" value="Lipovitellin-phosvitin complex, chain A, domain 4"/>
    <property type="match status" value="1"/>
</dbReference>
<comment type="subcellular location">
    <subcellularLocation>
        <location evidence="1">Secreted</location>
    </subcellularLocation>
</comment>